<name>A0A1G2MZ88_9BACT</name>
<reference evidence="1 2" key="1">
    <citation type="journal article" date="2016" name="Nat. Commun.">
        <title>Thousands of microbial genomes shed light on interconnected biogeochemical processes in an aquifer system.</title>
        <authorList>
            <person name="Anantharaman K."/>
            <person name="Brown C.T."/>
            <person name="Hug L.A."/>
            <person name="Sharon I."/>
            <person name="Castelle C.J."/>
            <person name="Probst A.J."/>
            <person name="Thomas B.C."/>
            <person name="Singh A."/>
            <person name="Wilkins M.J."/>
            <person name="Karaoz U."/>
            <person name="Brodie E.L."/>
            <person name="Williams K.H."/>
            <person name="Hubbard S.S."/>
            <person name="Banfield J.F."/>
        </authorList>
    </citation>
    <scope>NUCLEOTIDE SEQUENCE [LARGE SCALE GENOMIC DNA]</scope>
</reference>
<comment type="caution">
    <text evidence="1">The sequence shown here is derived from an EMBL/GenBank/DDBJ whole genome shotgun (WGS) entry which is preliminary data.</text>
</comment>
<evidence type="ECO:0000313" key="1">
    <source>
        <dbReference type="EMBL" id="OHA29150.1"/>
    </source>
</evidence>
<gene>
    <name evidence="1" type="ORF">A3F51_00870</name>
</gene>
<sequence length="80" mass="9240">MNEIINDQQPKSPEVSVKSKLDFFLWYRKKVQINQKEVVQPRLLSAKRLNRKMSRIGCGLFKKIGDKYLSLYSPDGGNPA</sequence>
<proteinExistence type="predicted"/>
<organism evidence="1 2">
    <name type="scientific">Candidatus Taylorbacteria bacterium RIFCSPHIGHO2_12_FULL_45_16</name>
    <dbReference type="NCBI Taxonomy" id="1802315"/>
    <lineage>
        <taxon>Bacteria</taxon>
        <taxon>Candidatus Tayloriibacteriota</taxon>
    </lineage>
</organism>
<dbReference type="AlphaFoldDB" id="A0A1G2MZ88"/>
<dbReference type="Proteomes" id="UP000178089">
    <property type="component" value="Unassembled WGS sequence"/>
</dbReference>
<dbReference type="EMBL" id="MHRT01000005">
    <property type="protein sequence ID" value="OHA29150.1"/>
    <property type="molecule type" value="Genomic_DNA"/>
</dbReference>
<dbReference type="STRING" id="1802315.A3F51_00870"/>
<protein>
    <submittedName>
        <fullName evidence="1">Uncharacterized protein</fullName>
    </submittedName>
</protein>
<accession>A0A1G2MZ88</accession>
<evidence type="ECO:0000313" key="2">
    <source>
        <dbReference type="Proteomes" id="UP000178089"/>
    </source>
</evidence>